<reference evidence="2" key="1">
    <citation type="submission" date="2021-01" db="EMBL/GenBank/DDBJ databases">
        <authorList>
            <person name="Li R."/>
            <person name="Bekaert M."/>
        </authorList>
    </citation>
    <scope>NUCLEOTIDE SEQUENCE</scope>
    <source>
        <strain evidence="2">Farmed</strain>
    </source>
</reference>
<keyword evidence="1" id="KW-1133">Transmembrane helix</keyword>
<protein>
    <submittedName>
        <fullName evidence="2">Uncharacterized protein</fullName>
    </submittedName>
</protein>
<dbReference type="EMBL" id="CAHIKZ030000070">
    <property type="protein sequence ID" value="CAE1148721.1"/>
    <property type="molecule type" value="Genomic_DNA"/>
</dbReference>
<keyword evidence="3" id="KW-1185">Reference proteome</keyword>
<keyword evidence="1" id="KW-0812">Transmembrane</keyword>
<feature type="transmembrane region" description="Helical" evidence="1">
    <location>
        <begin position="98"/>
        <end position="128"/>
    </location>
</feature>
<feature type="transmembrane region" description="Helical" evidence="1">
    <location>
        <begin position="66"/>
        <end position="86"/>
    </location>
</feature>
<organism evidence="2 3">
    <name type="scientific">Acanthosepion pharaonis</name>
    <name type="common">Pharaoh cuttlefish</name>
    <name type="synonym">Sepia pharaonis</name>
    <dbReference type="NCBI Taxonomy" id="158019"/>
    <lineage>
        <taxon>Eukaryota</taxon>
        <taxon>Metazoa</taxon>
        <taxon>Spiralia</taxon>
        <taxon>Lophotrochozoa</taxon>
        <taxon>Mollusca</taxon>
        <taxon>Cephalopoda</taxon>
        <taxon>Coleoidea</taxon>
        <taxon>Decapodiformes</taxon>
        <taxon>Sepiida</taxon>
        <taxon>Sepiina</taxon>
        <taxon>Sepiidae</taxon>
        <taxon>Acanthosepion</taxon>
    </lineage>
</organism>
<feature type="transmembrane region" description="Helical" evidence="1">
    <location>
        <begin position="170"/>
        <end position="187"/>
    </location>
</feature>
<evidence type="ECO:0000256" key="1">
    <source>
        <dbReference type="SAM" id="Phobius"/>
    </source>
</evidence>
<feature type="transmembrane region" description="Helical" evidence="1">
    <location>
        <begin position="12"/>
        <end position="35"/>
    </location>
</feature>
<dbReference type="AlphaFoldDB" id="A0A812APW5"/>
<keyword evidence="1" id="KW-0472">Membrane</keyword>
<evidence type="ECO:0000313" key="2">
    <source>
        <dbReference type="EMBL" id="CAE1148721.1"/>
    </source>
</evidence>
<feature type="transmembrane region" description="Helical" evidence="1">
    <location>
        <begin position="41"/>
        <end position="59"/>
    </location>
</feature>
<dbReference type="Proteomes" id="UP000597762">
    <property type="component" value="Unassembled WGS sequence"/>
</dbReference>
<accession>A0A812APW5</accession>
<gene>
    <name evidence="2" type="ORF">SPHA_2538</name>
</gene>
<comment type="caution">
    <text evidence="2">The sequence shown here is derived from an EMBL/GenBank/DDBJ whole genome shotgun (WGS) entry which is preliminary data.</text>
</comment>
<sequence>MQLSSLLASLHCYICPYYFLNIIFSVSITLTFFAFLFPSLFFSHCGILLFISYSILLIFQHSFCYFYLSHFSALLMMCLSLSLILFDIFWCTSINPSVFLFTILFVNPLFYVTSLIKFFLHLCTFLYFSMSCFCQISCHFLHTVLCPSLCSFCTSQFLSLPTIYLMSPLSYKYFPIFVLFLTLARSTPHLMSPLSYQSFAIFVVFVQFPYSCSVKTLFDVTSDIQIFLLSLCSF</sequence>
<evidence type="ECO:0000313" key="3">
    <source>
        <dbReference type="Proteomes" id="UP000597762"/>
    </source>
</evidence>
<proteinExistence type="predicted"/>
<name>A0A812APW5_ACAPH</name>